<name>A0A1F5E8P5_9BACT</name>
<dbReference type="Gene3D" id="3.50.80.10">
    <property type="entry name" value="D-tyrosyl-tRNA(Tyr) deacylase"/>
    <property type="match status" value="1"/>
</dbReference>
<dbReference type="AlphaFoldDB" id="A0A1F5E8P5"/>
<dbReference type="InterPro" id="IPR003732">
    <property type="entry name" value="Daa-tRNA_deacyls_DTD"/>
</dbReference>
<keyword evidence="2" id="KW-0378">Hydrolase</keyword>
<comment type="subunit">
    <text evidence="2">Homodimer.</text>
</comment>
<comment type="function">
    <text evidence="2">An aminoacyl-tRNA editing enzyme that deacylates mischarged D-aminoacyl-tRNAs. Also deacylates mischarged glycyl-tRNA(Ala), protecting cells against glycine mischarging by AlaRS. Acts via tRNA-based rather than protein-based catalysis; rejects L-amino acids rather than detecting D-amino acids in the active site. By recycling D-aminoacyl-tRNA to D-amino acids and free tRNA molecules, this enzyme counteracts the toxicity associated with the formation of D-aminoacyl-tRNA entities in vivo and helps enforce protein L-homochirality.</text>
</comment>
<dbReference type="GO" id="GO:0005737">
    <property type="term" value="C:cytoplasm"/>
    <property type="evidence" value="ECO:0007669"/>
    <property type="project" value="UniProtKB-SubCell"/>
</dbReference>
<reference evidence="3 4" key="1">
    <citation type="journal article" date="2016" name="Nat. Commun.">
        <title>Thousands of microbial genomes shed light on interconnected biogeochemical processes in an aquifer system.</title>
        <authorList>
            <person name="Anantharaman K."/>
            <person name="Brown C.T."/>
            <person name="Hug L.A."/>
            <person name="Sharon I."/>
            <person name="Castelle C.J."/>
            <person name="Probst A.J."/>
            <person name="Thomas B.C."/>
            <person name="Singh A."/>
            <person name="Wilkins M.J."/>
            <person name="Karaoz U."/>
            <person name="Brodie E.L."/>
            <person name="Williams K.H."/>
            <person name="Hubbard S.S."/>
            <person name="Banfield J.F."/>
        </authorList>
    </citation>
    <scope>NUCLEOTIDE SEQUENCE [LARGE SCALE GENOMIC DNA]</scope>
</reference>
<dbReference type="GO" id="GO:0043908">
    <property type="term" value="F:Ser(Gly)-tRNA(Ala) hydrolase activity"/>
    <property type="evidence" value="ECO:0007669"/>
    <property type="project" value="UniProtKB-UniRule"/>
</dbReference>
<feature type="short sequence motif" description="Gly-cisPro motif, important for rejection of L-amino acids" evidence="2">
    <location>
        <begin position="137"/>
        <end position="138"/>
    </location>
</feature>
<keyword evidence="2" id="KW-0963">Cytoplasm</keyword>
<evidence type="ECO:0000256" key="2">
    <source>
        <dbReference type="HAMAP-Rule" id="MF_00518"/>
    </source>
</evidence>
<gene>
    <name evidence="2" type="primary">dtd</name>
    <name evidence="3" type="ORF">A2160_03590</name>
</gene>
<dbReference type="FunFam" id="3.50.80.10:FF:000001">
    <property type="entry name" value="D-aminoacyl-tRNA deacylase"/>
    <property type="match status" value="1"/>
</dbReference>
<dbReference type="GO" id="GO:0051500">
    <property type="term" value="F:D-tyrosyl-tRNA(Tyr) deacylase activity"/>
    <property type="evidence" value="ECO:0007669"/>
    <property type="project" value="TreeGrafter"/>
</dbReference>
<dbReference type="PANTHER" id="PTHR10472:SF5">
    <property type="entry name" value="D-AMINOACYL-TRNA DEACYLASE 1"/>
    <property type="match status" value="1"/>
</dbReference>
<dbReference type="EC" id="3.1.1.96" evidence="2"/>
<comment type="catalytic activity">
    <reaction evidence="2">
        <text>glycyl-tRNA(Ala) + H2O = tRNA(Ala) + glycine + H(+)</text>
        <dbReference type="Rhea" id="RHEA:53744"/>
        <dbReference type="Rhea" id="RHEA-COMP:9657"/>
        <dbReference type="Rhea" id="RHEA-COMP:13640"/>
        <dbReference type="ChEBI" id="CHEBI:15377"/>
        <dbReference type="ChEBI" id="CHEBI:15378"/>
        <dbReference type="ChEBI" id="CHEBI:57305"/>
        <dbReference type="ChEBI" id="CHEBI:78442"/>
        <dbReference type="ChEBI" id="CHEBI:78522"/>
    </reaction>
</comment>
<dbReference type="GO" id="GO:0019478">
    <property type="term" value="P:D-amino acid catabolic process"/>
    <property type="evidence" value="ECO:0007669"/>
    <property type="project" value="UniProtKB-UniRule"/>
</dbReference>
<keyword evidence="2" id="KW-0694">RNA-binding</keyword>
<evidence type="ECO:0000313" key="4">
    <source>
        <dbReference type="Proteomes" id="UP000177006"/>
    </source>
</evidence>
<dbReference type="Pfam" id="PF02580">
    <property type="entry name" value="Tyr_Deacylase"/>
    <property type="match status" value="1"/>
</dbReference>
<comment type="subcellular location">
    <subcellularLocation>
        <location evidence="2">Cytoplasm</location>
    </subcellularLocation>
</comment>
<dbReference type="PANTHER" id="PTHR10472">
    <property type="entry name" value="D-TYROSYL-TRNA TYR DEACYLASE"/>
    <property type="match status" value="1"/>
</dbReference>
<dbReference type="InterPro" id="IPR023509">
    <property type="entry name" value="DTD-like_sf"/>
</dbReference>
<evidence type="ECO:0000313" key="3">
    <source>
        <dbReference type="EMBL" id="OGD63735.1"/>
    </source>
</evidence>
<comment type="similarity">
    <text evidence="1 2">Belongs to the DTD family.</text>
</comment>
<evidence type="ECO:0000256" key="1">
    <source>
        <dbReference type="ARBA" id="ARBA00009673"/>
    </source>
</evidence>
<comment type="domain">
    <text evidence="2">A Gly-cisPro motif from one monomer fits into the active site of the other monomer to allow specific chiral rejection of L-amino acids.</text>
</comment>
<keyword evidence="2" id="KW-0820">tRNA-binding</keyword>
<comment type="caution">
    <text evidence="3">The sequence shown here is derived from an EMBL/GenBank/DDBJ whole genome shotgun (WGS) entry which is preliminary data.</text>
</comment>
<dbReference type="SUPFAM" id="SSF69500">
    <property type="entry name" value="DTD-like"/>
    <property type="match status" value="1"/>
</dbReference>
<organism evidence="3 4">
    <name type="scientific">Candidatus Beckwithbacteria bacterium RBG_13_42_9</name>
    <dbReference type="NCBI Taxonomy" id="1797457"/>
    <lineage>
        <taxon>Bacteria</taxon>
        <taxon>Candidatus Beckwithiibacteriota</taxon>
    </lineage>
</organism>
<sequence>MKLVIQRVSQASVSVNDQIIGQIEKGLLILIGVAKGDTKHEVDYLVSKVINLRIFADNNDKMNLSIKDVKGSILVVSQFTLYGDTKRGNRPSFVEAAEPKVAEDRYNHFVNEIKAKGIKVETGKFRVMMQISLVNDGPVTIILER</sequence>
<proteinExistence type="inferred from homology"/>
<dbReference type="STRING" id="1797457.A2160_03590"/>
<dbReference type="GO" id="GO:0000049">
    <property type="term" value="F:tRNA binding"/>
    <property type="evidence" value="ECO:0007669"/>
    <property type="project" value="UniProtKB-UniRule"/>
</dbReference>
<accession>A0A1F5E8P5</accession>
<dbReference type="NCBIfam" id="TIGR00256">
    <property type="entry name" value="D-aminoacyl-tRNA deacylase"/>
    <property type="match status" value="1"/>
</dbReference>
<dbReference type="GO" id="GO:0106026">
    <property type="term" value="F:Gly-tRNA(Ala) deacylase activity"/>
    <property type="evidence" value="ECO:0007669"/>
    <property type="project" value="UniProtKB-UniRule"/>
</dbReference>
<protein>
    <recommendedName>
        <fullName evidence="2">D-aminoacyl-tRNA deacylase</fullName>
        <shortName evidence="2">DTD</shortName>
        <ecNumber evidence="2">3.1.1.96</ecNumber>
    </recommendedName>
    <alternativeName>
        <fullName evidence="2">Gly-tRNA(Ala) deacylase</fullName>
        <ecNumber evidence="2">3.1.1.-</ecNumber>
    </alternativeName>
</protein>
<dbReference type="EMBL" id="MEZK01000005">
    <property type="protein sequence ID" value="OGD63735.1"/>
    <property type="molecule type" value="Genomic_DNA"/>
</dbReference>
<dbReference type="HAMAP" id="MF_00518">
    <property type="entry name" value="Deacylase_Dtd"/>
    <property type="match status" value="1"/>
</dbReference>
<dbReference type="Proteomes" id="UP000177006">
    <property type="component" value="Unassembled WGS sequence"/>
</dbReference>
<dbReference type="CDD" id="cd00563">
    <property type="entry name" value="Dtyr_deacylase"/>
    <property type="match status" value="1"/>
</dbReference>
<comment type="catalytic activity">
    <reaction evidence="2">
        <text>a D-aminoacyl-tRNA + H2O = a tRNA + a D-alpha-amino acid + H(+)</text>
        <dbReference type="Rhea" id="RHEA:13953"/>
        <dbReference type="Rhea" id="RHEA-COMP:10123"/>
        <dbReference type="Rhea" id="RHEA-COMP:10124"/>
        <dbReference type="ChEBI" id="CHEBI:15377"/>
        <dbReference type="ChEBI" id="CHEBI:15378"/>
        <dbReference type="ChEBI" id="CHEBI:59871"/>
        <dbReference type="ChEBI" id="CHEBI:78442"/>
        <dbReference type="ChEBI" id="CHEBI:79333"/>
        <dbReference type="EC" id="3.1.1.96"/>
    </reaction>
</comment>
<dbReference type="EC" id="3.1.1.-" evidence="2"/>